<evidence type="ECO:0008006" key="6">
    <source>
        <dbReference type="Google" id="ProtNLM"/>
    </source>
</evidence>
<dbReference type="InterPro" id="IPR032675">
    <property type="entry name" value="LRR_dom_sf"/>
</dbReference>
<feature type="region of interest" description="Disordered" evidence="3">
    <location>
        <begin position="298"/>
        <end position="318"/>
    </location>
</feature>
<keyword evidence="5" id="KW-1185">Reference proteome</keyword>
<dbReference type="Pfam" id="PF12799">
    <property type="entry name" value="LRR_4"/>
    <property type="match status" value="1"/>
</dbReference>
<feature type="region of interest" description="Disordered" evidence="3">
    <location>
        <begin position="1"/>
        <end position="27"/>
    </location>
</feature>
<dbReference type="InterPro" id="IPR003591">
    <property type="entry name" value="Leu-rich_rpt_typical-subtyp"/>
</dbReference>
<dbReference type="AlphaFoldDB" id="A0AAV7JJY2"/>
<dbReference type="EMBL" id="JAKMXF010000321">
    <property type="protein sequence ID" value="KAI6649230.1"/>
    <property type="molecule type" value="Genomic_DNA"/>
</dbReference>
<dbReference type="Pfam" id="PF14580">
    <property type="entry name" value="LRR_9"/>
    <property type="match status" value="1"/>
</dbReference>
<evidence type="ECO:0000313" key="5">
    <source>
        <dbReference type="Proteomes" id="UP001165289"/>
    </source>
</evidence>
<dbReference type="Gene3D" id="3.80.10.10">
    <property type="entry name" value="Ribonuclease Inhibitor"/>
    <property type="match status" value="2"/>
</dbReference>
<dbReference type="InterPro" id="IPR001611">
    <property type="entry name" value="Leu-rich_rpt"/>
</dbReference>
<evidence type="ECO:0000256" key="2">
    <source>
        <dbReference type="ARBA" id="ARBA00022737"/>
    </source>
</evidence>
<sequence>MDDDNQQSDIDPEEERDPDQPQEDEEPPKVVNLLSPAHMKESLSLLAKINHGVQFALTRFQCIDKELTDISLLAKYKYVRYVDISGNSLTDISCLNSLPNLLRLDAERNLLIEANLGECPYLQILNLARNNIVSTSEFVYPHLRHLNLNYNQIGTVSGLDTFKLDSLRILELRGNQLTTTENISLPKLEQLYLAANQITAIEGIEMMGSLEVLHLRENPIQSLDGFSEKLCRLSVLNMRQTQVEIMNEISKLQVLSSSLKSLSFLDTPVTETENYRIETLIFLRLLDKLDKEKFTNDERLEAQELSESKLEQEQPPED</sequence>
<accession>A0AAV7JJY2</accession>
<dbReference type="GO" id="GO:0005737">
    <property type="term" value="C:cytoplasm"/>
    <property type="evidence" value="ECO:0007669"/>
    <property type="project" value="TreeGrafter"/>
</dbReference>
<comment type="caution">
    <text evidence="4">The sequence shown here is derived from an EMBL/GenBank/DDBJ whole genome shotgun (WGS) entry which is preliminary data.</text>
</comment>
<evidence type="ECO:0000256" key="3">
    <source>
        <dbReference type="SAM" id="MobiDB-lite"/>
    </source>
</evidence>
<feature type="compositionally biased region" description="Basic and acidic residues" evidence="3">
    <location>
        <begin position="298"/>
        <end position="312"/>
    </location>
</feature>
<dbReference type="PANTHER" id="PTHR15454:SF56">
    <property type="entry name" value="PROTEIN PHOSPHATASE 1 REGULATORY SUBUNIT 7-RELATED"/>
    <property type="match status" value="1"/>
</dbReference>
<evidence type="ECO:0000256" key="1">
    <source>
        <dbReference type="ARBA" id="ARBA00022614"/>
    </source>
</evidence>
<gene>
    <name evidence="4" type="ORF">LOD99_11597</name>
</gene>
<name>A0AAV7JJY2_9METZ</name>
<protein>
    <recommendedName>
        <fullName evidence="6">Leucine-rich repeat-containing protein 23</fullName>
    </recommendedName>
</protein>
<dbReference type="PROSITE" id="PS51450">
    <property type="entry name" value="LRR"/>
    <property type="match status" value="3"/>
</dbReference>
<organism evidence="4 5">
    <name type="scientific">Oopsacas minuta</name>
    <dbReference type="NCBI Taxonomy" id="111878"/>
    <lineage>
        <taxon>Eukaryota</taxon>
        <taxon>Metazoa</taxon>
        <taxon>Porifera</taxon>
        <taxon>Hexactinellida</taxon>
        <taxon>Hexasterophora</taxon>
        <taxon>Lyssacinosida</taxon>
        <taxon>Leucopsacidae</taxon>
        <taxon>Oopsacas</taxon>
    </lineage>
</organism>
<proteinExistence type="predicted"/>
<dbReference type="SMART" id="SM00369">
    <property type="entry name" value="LRR_TYP"/>
    <property type="match status" value="3"/>
</dbReference>
<keyword evidence="1" id="KW-0433">Leucine-rich repeat</keyword>
<dbReference type="SMART" id="SM00365">
    <property type="entry name" value="LRR_SD22"/>
    <property type="match status" value="4"/>
</dbReference>
<feature type="compositionally biased region" description="Acidic residues" evidence="3">
    <location>
        <begin position="1"/>
        <end position="26"/>
    </location>
</feature>
<keyword evidence="2" id="KW-0677">Repeat</keyword>
<dbReference type="PANTHER" id="PTHR15454">
    <property type="entry name" value="NISCHARIN RELATED"/>
    <property type="match status" value="1"/>
</dbReference>
<evidence type="ECO:0000313" key="4">
    <source>
        <dbReference type="EMBL" id="KAI6649230.1"/>
    </source>
</evidence>
<reference evidence="4 5" key="1">
    <citation type="journal article" date="2023" name="BMC Biol.">
        <title>The compact genome of the sponge Oopsacas minuta (Hexactinellida) is lacking key metazoan core genes.</title>
        <authorList>
            <person name="Santini S."/>
            <person name="Schenkelaars Q."/>
            <person name="Jourda C."/>
            <person name="Duchesne M."/>
            <person name="Belahbib H."/>
            <person name="Rocher C."/>
            <person name="Selva M."/>
            <person name="Riesgo A."/>
            <person name="Vervoort M."/>
            <person name="Leys S.P."/>
            <person name="Kodjabachian L."/>
            <person name="Le Bivic A."/>
            <person name="Borchiellini C."/>
            <person name="Claverie J.M."/>
            <person name="Renard E."/>
        </authorList>
    </citation>
    <scope>NUCLEOTIDE SEQUENCE [LARGE SCALE GENOMIC DNA]</scope>
    <source>
        <strain evidence="4">SPO-2</strain>
    </source>
</reference>
<dbReference type="Proteomes" id="UP001165289">
    <property type="component" value="Unassembled WGS sequence"/>
</dbReference>
<dbReference type="SUPFAM" id="SSF52058">
    <property type="entry name" value="L domain-like"/>
    <property type="match status" value="1"/>
</dbReference>
<dbReference type="InterPro" id="IPR025875">
    <property type="entry name" value="Leu-rich_rpt_4"/>
</dbReference>